<dbReference type="SUPFAM" id="SSF47144">
    <property type="entry name" value="HSC20 (HSCB), C-terminal oligomerisation domain"/>
    <property type="match status" value="1"/>
</dbReference>
<dbReference type="PANTHER" id="PTHR14021:SF15">
    <property type="entry name" value="IRON-SULFUR CLUSTER CO-CHAPERONE PROTEIN HSCB"/>
    <property type="match status" value="1"/>
</dbReference>
<dbReference type="Proteomes" id="UP000076154">
    <property type="component" value="Unassembled WGS sequence"/>
</dbReference>
<dbReference type="InterPro" id="IPR009073">
    <property type="entry name" value="HscB_oligo_C"/>
</dbReference>
<dbReference type="NCBIfam" id="TIGR00714">
    <property type="entry name" value="hscB"/>
    <property type="match status" value="1"/>
</dbReference>
<dbReference type="InterPro" id="IPR001623">
    <property type="entry name" value="DnaJ_domain"/>
</dbReference>
<protein>
    <submittedName>
        <fullName evidence="5">Iron-sulfur cluster co-chaperone protein HscB, mitochondrial</fullName>
    </submittedName>
</protein>
<proteinExistence type="inferred from homology"/>
<feature type="coiled-coil region" evidence="3">
    <location>
        <begin position="167"/>
        <end position="194"/>
    </location>
</feature>
<dbReference type="OrthoDB" id="448954at2759"/>
<dbReference type="InterPro" id="IPR004640">
    <property type="entry name" value="HscB"/>
</dbReference>
<dbReference type="GO" id="GO:0051259">
    <property type="term" value="P:protein complex oligomerization"/>
    <property type="evidence" value="ECO:0007669"/>
    <property type="project" value="InterPro"/>
</dbReference>
<dbReference type="EMBL" id="LUEZ02000010">
    <property type="protein sequence ID" value="RDB28426.1"/>
    <property type="molecule type" value="Genomic_DNA"/>
</dbReference>
<dbReference type="Gene3D" id="1.10.287.110">
    <property type="entry name" value="DnaJ domain"/>
    <property type="match status" value="1"/>
</dbReference>
<dbReference type="SUPFAM" id="SSF46565">
    <property type="entry name" value="Chaperone J-domain"/>
    <property type="match status" value="1"/>
</dbReference>
<dbReference type="InterPro" id="IPR036386">
    <property type="entry name" value="HscB_C_sf"/>
</dbReference>
<dbReference type="AlphaFoldDB" id="A0A369KBV2"/>
<keyword evidence="6" id="KW-1185">Reference proteome</keyword>
<keyword evidence="2" id="KW-0143">Chaperone</keyword>
<dbReference type="PANTHER" id="PTHR14021">
    <property type="entry name" value="IRON-SULFUR CLUSTER CO-CHAPERONE PROTEIN HSCB"/>
    <property type="match status" value="1"/>
</dbReference>
<accession>A0A369KBV2</accession>
<evidence type="ECO:0000256" key="1">
    <source>
        <dbReference type="ARBA" id="ARBA00010476"/>
    </source>
</evidence>
<dbReference type="FunCoup" id="A0A369KBV2">
    <property type="interactions" value="254"/>
</dbReference>
<evidence type="ECO:0000313" key="6">
    <source>
        <dbReference type="Proteomes" id="UP000076154"/>
    </source>
</evidence>
<dbReference type="GO" id="GO:0044571">
    <property type="term" value="P:[2Fe-2S] cluster assembly"/>
    <property type="evidence" value="ECO:0007669"/>
    <property type="project" value="InterPro"/>
</dbReference>
<comment type="similarity">
    <text evidence="1">Belongs to the HscB family.</text>
</comment>
<sequence length="245" mass="27608">MFSIIAHKAARSIPRVARFIPRASRSILPASRSIPNAARLIHASVPQNTRCPKCSQPLPTPLPACTNCWHISTLPPDTRFHDIFDLPYEPNPFLVDVSLLKKRFRDAQSICHPDSWASKGSNKQDVAQALSARINEAYQGLLNPLSRAEYILQRHHIPVSETDQVNDMQFMSEIMEARETIEDAENESDVLSVMGETRDGIKSTIDELEGLIGKMQWEDAKSAAVRLRYLEGIERAAKKWLDNHS</sequence>
<dbReference type="GO" id="GO:0005739">
    <property type="term" value="C:mitochondrion"/>
    <property type="evidence" value="ECO:0007669"/>
    <property type="project" value="TreeGrafter"/>
</dbReference>
<evidence type="ECO:0000256" key="3">
    <source>
        <dbReference type="SAM" id="Coils"/>
    </source>
</evidence>
<dbReference type="STRING" id="39966.A0A369KBV2"/>
<dbReference type="InParanoid" id="A0A369KBV2"/>
<name>A0A369KBV2_HYPMA</name>
<dbReference type="Pfam" id="PF07743">
    <property type="entry name" value="HSCB_C"/>
    <property type="match status" value="1"/>
</dbReference>
<dbReference type="CDD" id="cd06257">
    <property type="entry name" value="DnaJ"/>
    <property type="match status" value="1"/>
</dbReference>
<keyword evidence="3" id="KW-0175">Coiled coil</keyword>
<dbReference type="GO" id="GO:0001671">
    <property type="term" value="F:ATPase activator activity"/>
    <property type="evidence" value="ECO:0007669"/>
    <property type="project" value="InterPro"/>
</dbReference>
<evidence type="ECO:0000313" key="5">
    <source>
        <dbReference type="EMBL" id="RDB28426.1"/>
    </source>
</evidence>
<evidence type="ECO:0000256" key="2">
    <source>
        <dbReference type="ARBA" id="ARBA00023186"/>
    </source>
</evidence>
<comment type="caution">
    <text evidence="5">The sequence shown here is derived from an EMBL/GenBank/DDBJ whole genome shotgun (WGS) entry which is preliminary data.</text>
</comment>
<dbReference type="SMART" id="SM00271">
    <property type="entry name" value="DnaJ"/>
    <property type="match status" value="1"/>
</dbReference>
<evidence type="ECO:0000259" key="4">
    <source>
        <dbReference type="SMART" id="SM00271"/>
    </source>
</evidence>
<reference evidence="5" key="1">
    <citation type="submission" date="2018-04" db="EMBL/GenBank/DDBJ databases">
        <title>Whole genome sequencing of Hypsizygus marmoreus.</title>
        <authorList>
            <person name="Choi I.-G."/>
            <person name="Min B."/>
            <person name="Kim J.-G."/>
            <person name="Kim S."/>
            <person name="Oh Y.-L."/>
            <person name="Kong W.-S."/>
            <person name="Park H."/>
            <person name="Jeong J."/>
            <person name="Song E.-S."/>
        </authorList>
    </citation>
    <scope>NUCLEOTIDE SEQUENCE [LARGE SCALE GENOMIC DNA]</scope>
    <source>
        <strain evidence="5">51987-8</strain>
    </source>
</reference>
<dbReference type="InterPro" id="IPR036869">
    <property type="entry name" value="J_dom_sf"/>
</dbReference>
<gene>
    <name evidence="5" type="primary">HSCB</name>
    <name evidence="5" type="ORF">Hypma_015517</name>
</gene>
<dbReference type="GO" id="GO:0051087">
    <property type="term" value="F:protein-folding chaperone binding"/>
    <property type="evidence" value="ECO:0007669"/>
    <property type="project" value="InterPro"/>
</dbReference>
<dbReference type="Gene3D" id="1.20.1280.20">
    <property type="entry name" value="HscB, C-terminal domain"/>
    <property type="match status" value="1"/>
</dbReference>
<feature type="domain" description="J" evidence="4">
    <location>
        <begin position="78"/>
        <end position="146"/>
    </location>
</feature>
<organism evidence="5 6">
    <name type="scientific">Hypsizygus marmoreus</name>
    <name type="common">White beech mushroom</name>
    <name type="synonym">Agaricus marmoreus</name>
    <dbReference type="NCBI Taxonomy" id="39966"/>
    <lineage>
        <taxon>Eukaryota</taxon>
        <taxon>Fungi</taxon>
        <taxon>Dikarya</taxon>
        <taxon>Basidiomycota</taxon>
        <taxon>Agaricomycotina</taxon>
        <taxon>Agaricomycetes</taxon>
        <taxon>Agaricomycetidae</taxon>
        <taxon>Agaricales</taxon>
        <taxon>Tricholomatineae</taxon>
        <taxon>Lyophyllaceae</taxon>
        <taxon>Hypsizygus</taxon>
    </lineage>
</organism>